<dbReference type="EMBL" id="JAWDGP010004827">
    <property type="protein sequence ID" value="KAK3761816.1"/>
    <property type="molecule type" value="Genomic_DNA"/>
</dbReference>
<sequence>MSFGSACSELFDLKEGRSREFWQLMASDSKTRTGKCEEKEKKKLSEGSSKDLGYFLSSAALFSRSLCRTEDPDNDLYVERHSDSWVEGELRGAGDRLIQMPRLRKSRKCHTRK</sequence>
<evidence type="ECO:0000313" key="2">
    <source>
        <dbReference type="Proteomes" id="UP001283361"/>
    </source>
</evidence>
<accession>A0AAE0Z487</accession>
<name>A0AAE0Z487_9GAST</name>
<organism evidence="1 2">
    <name type="scientific">Elysia crispata</name>
    <name type="common">lettuce slug</name>
    <dbReference type="NCBI Taxonomy" id="231223"/>
    <lineage>
        <taxon>Eukaryota</taxon>
        <taxon>Metazoa</taxon>
        <taxon>Spiralia</taxon>
        <taxon>Lophotrochozoa</taxon>
        <taxon>Mollusca</taxon>
        <taxon>Gastropoda</taxon>
        <taxon>Heterobranchia</taxon>
        <taxon>Euthyneura</taxon>
        <taxon>Panpulmonata</taxon>
        <taxon>Sacoglossa</taxon>
        <taxon>Placobranchoidea</taxon>
        <taxon>Plakobranchidae</taxon>
        <taxon>Elysia</taxon>
    </lineage>
</organism>
<keyword evidence="2" id="KW-1185">Reference proteome</keyword>
<evidence type="ECO:0000313" key="1">
    <source>
        <dbReference type="EMBL" id="KAK3761816.1"/>
    </source>
</evidence>
<protein>
    <submittedName>
        <fullName evidence="1">Uncharacterized protein</fullName>
    </submittedName>
</protein>
<dbReference type="AlphaFoldDB" id="A0AAE0Z487"/>
<comment type="caution">
    <text evidence="1">The sequence shown here is derived from an EMBL/GenBank/DDBJ whole genome shotgun (WGS) entry which is preliminary data.</text>
</comment>
<proteinExistence type="predicted"/>
<reference evidence="1" key="1">
    <citation type="journal article" date="2023" name="G3 (Bethesda)">
        <title>A reference genome for the long-term kleptoplast-retaining sea slug Elysia crispata morphotype clarki.</title>
        <authorList>
            <person name="Eastman K.E."/>
            <person name="Pendleton A.L."/>
            <person name="Shaikh M.A."/>
            <person name="Suttiyut T."/>
            <person name="Ogas R."/>
            <person name="Tomko P."/>
            <person name="Gavelis G."/>
            <person name="Widhalm J.R."/>
            <person name="Wisecaver J.H."/>
        </authorList>
    </citation>
    <scope>NUCLEOTIDE SEQUENCE</scope>
    <source>
        <strain evidence="1">ECLA1</strain>
    </source>
</reference>
<dbReference type="Proteomes" id="UP001283361">
    <property type="component" value="Unassembled WGS sequence"/>
</dbReference>
<gene>
    <name evidence="1" type="ORF">RRG08_060641</name>
</gene>